<dbReference type="OrthoDB" id="3942880at2759"/>
<keyword evidence="2" id="KW-1185">Reference proteome</keyword>
<sequence>METDPAHRKPRGPQPETAYRCRNLETLETYLRDELQSRSESLIPEMVTAKFLFSVDAIINVSEALQENLPSSRSSNGSVPNALHVEQTLYRTTGGKERVKPQIAIAKSVVNAVQRVDCFKYTERQAWGYIQGAKEGSGDDGTRFKFVCVDSLQNRD</sequence>
<accession>A0A8E2DZC2</accession>
<evidence type="ECO:0000313" key="1">
    <source>
        <dbReference type="EMBL" id="OCK74481.1"/>
    </source>
</evidence>
<dbReference type="Proteomes" id="UP000250266">
    <property type="component" value="Unassembled WGS sequence"/>
</dbReference>
<dbReference type="EMBL" id="KV745470">
    <property type="protein sequence ID" value="OCK74481.1"/>
    <property type="molecule type" value="Genomic_DNA"/>
</dbReference>
<reference evidence="1 2" key="1">
    <citation type="journal article" date="2016" name="Nat. Commun.">
        <title>Ectomycorrhizal ecology is imprinted in the genome of the dominant symbiotic fungus Cenococcum geophilum.</title>
        <authorList>
            <consortium name="DOE Joint Genome Institute"/>
            <person name="Peter M."/>
            <person name="Kohler A."/>
            <person name="Ohm R.A."/>
            <person name="Kuo A."/>
            <person name="Krutzmann J."/>
            <person name="Morin E."/>
            <person name="Arend M."/>
            <person name="Barry K.W."/>
            <person name="Binder M."/>
            <person name="Choi C."/>
            <person name="Clum A."/>
            <person name="Copeland A."/>
            <person name="Grisel N."/>
            <person name="Haridas S."/>
            <person name="Kipfer T."/>
            <person name="LaButti K."/>
            <person name="Lindquist E."/>
            <person name="Lipzen A."/>
            <person name="Maire R."/>
            <person name="Meier B."/>
            <person name="Mihaltcheva S."/>
            <person name="Molinier V."/>
            <person name="Murat C."/>
            <person name="Poggeler S."/>
            <person name="Quandt C.A."/>
            <person name="Sperisen C."/>
            <person name="Tritt A."/>
            <person name="Tisserant E."/>
            <person name="Crous P.W."/>
            <person name="Henrissat B."/>
            <person name="Nehls U."/>
            <person name="Egli S."/>
            <person name="Spatafora J.W."/>
            <person name="Grigoriev I.V."/>
            <person name="Martin F.M."/>
        </authorList>
    </citation>
    <scope>NUCLEOTIDE SEQUENCE [LARGE SCALE GENOMIC DNA]</scope>
    <source>
        <strain evidence="1 2">CBS 459.81</strain>
    </source>
</reference>
<protein>
    <submittedName>
        <fullName evidence="1">Uncharacterized protein</fullName>
    </submittedName>
</protein>
<dbReference type="AlphaFoldDB" id="A0A8E2DZC2"/>
<proteinExistence type="predicted"/>
<name>A0A8E2DZC2_9PEZI</name>
<organism evidence="1 2">
    <name type="scientific">Lepidopterella palustris CBS 459.81</name>
    <dbReference type="NCBI Taxonomy" id="1314670"/>
    <lineage>
        <taxon>Eukaryota</taxon>
        <taxon>Fungi</taxon>
        <taxon>Dikarya</taxon>
        <taxon>Ascomycota</taxon>
        <taxon>Pezizomycotina</taxon>
        <taxon>Dothideomycetes</taxon>
        <taxon>Pleosporomycetidae</taxon>
        <taxon>Mytilinidiales</taxon>
        <taxon>Argynnaceae</taxon>
        <taxon>Lepidopterella</taxon>
    </lineage>
</organism>
<gene>
    <name evidence="1" type="ORF">K432DRAFT_409819</name>
</gene>
<evidence type="ECO:0000313" key="2">
    <source>
        <dbReference type="Proteomes" id="UP000250266"/>
    </source>
</evidence>